<dbReference type="OrthoDB" id="5954308at2759"/>
<keyword evidence="1" id="KW-1133">Transmembrane helix</keyword>
<dbReference type="Pfam" id="PF08592">
    <property type="entry name" value="Anthrone_oxy"/>
    <property type="match status" value="1"/>
</dbReference>
<feature type="transmembrane region" description="Helical" evidence="1">
    <location>
        <begin position="12"/>
        <end position="31"/>
    </location>
</feature>
<evidence type="ECO:0008006" key="4">
    <source>
        <dbReference type="Google" id="ProtNLM"/>
    </source>
</evidence>
<keyword evidence="1" id="KW-0812">Transmembrane</keyword>
<sequence>MSDGTTTSLQAIGLSAAFIQAGFSFGVSWMVLPKAYDLPPSSSLPLFKYIFNSGGLFVVPFGGITALVTGAAAYRDPEQRVPLSIATAIAVAPMIYTRLYMFPGIQTLLSYEAGSAEKASADAGRIVKLLQGWTAQNYVRAGMSFTAGALGLYLLLQKFHGKQKRL</sequence>
<name>A0A6A6G2F8_9PEZI</name>
<feature type="transmembrane region" description="Helical" evidence="1">
    <location>
        <begin position="81"/>
        <end position="101"/>
    </location>
</feature>
<feature type="transmembrane region" description="Helical" evidence="1">
    <location>
        <begin position="51"/>
        <end position="74"/>
    </location>
</feature>
<dbReference type="InterPro" id="IPR013901">
    <property type="entry name" value="Anthrone_oxy"/>
</dbReference>
<keyword evidence="3" id="KW-1185">Reference proteome</keyword>
<evidence type="ECO:0000256" key="1">
    <source>
        <dbReference type="SAM" id="Phobius"/>
    </source>
</evidence>
<organism evidence="2 3">
    <name type="scientific">Elsinoe ampelina</name>
    <dbReference type="NCBI Taxonomy" id="302913"/>
    <lineage>
        <taxon>Eukaryota</taxon>
        <taxon>Fungi</taxon>
        <taxon>Dikarya</taxon>
        <taxon>Ascomycota</taxon>
        <taxon>Pezizomycotina</taxon>
        <taxon>Dothideomycetes</taxon>
        <taxon>Dothideomycetidae</taxon>
        <taxon>Myriangiales</taxon>
        <taxon>Elsinoaceae</taxon>
        <taxon>Elsinoe</taxon>
    </lineage>
</organism>
<gene>
    <name evidence="2" type="ORF">BDZ85DRAFT_267787</name>
</gene>
<evidence type="ECO:0000313" key="2">
    <source>
        <dbReference type="EMBL" id="KAF2219897.1"/>
    </source>
</evidence>
<proteinExistence type="predicted"/>
<feature type="transmembrane region" description="Helical" evidence="1">
    <location>
        <begin position="138"/>
        <end position="156"/>
    </location>
</feature>
<evidence type="ECO:0000313" key="3">
    <source>
        <dbReference type="Proteomes" id="UP000799538"/>
    </source>
</evidence>
<reference evidence="3" key="1">
    <citation type="journal article" date="2020" name="Stud. Mycol.">
        <title>101 Dothideomycetes genomes: A test case for predicting lifestyles and emergence of pathogens.</title>
        <authorList>
            <person name="Haridas S."/>
            <person name="Albert R."/>
            <person name="Binder M."/>
            <person name="Bloem J."/>
            <person name="LaButti K."/>
            <person name="Salamov A."/>
            <person name="Andreopoulos B."/>
            <person name="Baker S."/>
            <person name="Barry K."/>
            <person name="Bills G."/>
            <person name="Bluhm B."/>
            <person name="Cannon C."/>
            <person name="Castanera R."/>
            <person name="Culley D."/>
            <person name="Daum C."/>
            <person name="Ezra D."/>
            <person name="Gonzalez J."/>
            <person name="Henrissat B."/>
            <person name="Kuo A."/>
            <person name="Liang C."/>
            <person name="Lipzen A."/>
            <person name="Lutzoni F."/>
            <person name="Magnuson J."/>
            <person name="Mondo S."/>
            <person name="Nolan M."/>
            <person name="Ohm R."/>
            <person name="Pangilinan J."/>
            <person name="Park H.-J."/>
            <person name="Ramirez L."/>
            <person name="Alfaro M."/>
            <person name="Sun H."/>
            <person name="Tritt A."/>
            <person name="Yoshinaga Y."/>
            <person name="Zwiers L.-H."/>
            <person name="Turgeon B."/>
            <person name="Goodwin S."/>
            <person name="Spatafora J."/>
            <person name="Crous P."/>
            <person name="Grigoriev I."/>
        </authorList>
    </citation>
    <scope>NUCLEOTIDE SEQUENCE [LARGE SCALE GENOMIC DNA]</scope>
    <source>
        <strain evidence="3">CECT 20119</strain>
    </source>
</reference>
<accession>A0A6A6G2F8</accession>
<dbReference type="EMBL" id="ML992514">
    <property type="protein sequence ID" value="KAF2219897.1"/>
    <property type="molecule type" value="Genomic_DNA"/>
</dbReference>
<protein>
    <recommendedName>
        <fullName evidence="4">DUF1772-domain-containing protein</fullName>
    </recommendedName>
</protein>
<keyword evidence="1" id="KW-0472">Membrane</keyword>
<dbReference type="AlphaFoldDB" id="A0A6A6G2F8"/>
<dbReference type="Proteomes" id="UP000799538">
    <property type="component" value="Unassembled WGS sequence"/>
</dbReference>